<comment type="caution">
    <text evidence="2">The sequence shown here is derived from an EMBL/GenBank/DDBJ whole genome shotgun (WGS) entry which is preliminary data.</text>
</comment>
<reference evidence="2 3" key="1">
    <citation type="submission" date="2023-05" db="EMBL/GenBank/DDBJ databases">
        <title>Gordonibacter KGMB12511T sp. nov., isolated from faeces of healthy Korean.</title>
        <authorList>
            <person name="Kim H.S."/>
            <person name="Kim J.-S."/>
            <person name="Suh M.K."/>
            <person name="Eom M.K."/>
            <person name="Do H.E."/>
            <person name="Lee J.-S."/>
        </authorList>
    </citation>
    <scope>NUCLEOTIDE SEQUENCE [LARGE SCALE GENOMIC DNA]</scope>
    <source>
        <strain evidence="2 3">KGMB12511</strain>
    </source>
</reference>
<evidence type="ECO:0000256" key="1">
    <source>
        <dbReference type="SAM" id="MobiDB-lite"/>
    </source>
</evidence>
<proteinExistence type="predicted"/>
<accession>A0ABT7DLI6</accession>
<dbReference type="EMBL" id="JASJEU010000012">
    <property type="protein sequence ID" value="MDJ1650395.1"/>
    <property type="molecule type" value="Genomic_DNA"/>
</dbReference>
<gene>
    <name evidence="2" type="ORF">QNJ86_06250</name>
</gene>
<dbReference type="RefSeq" id="WP_283831744.1">
    <property type="nucleotide sequence ID" value="NZ_JASJEU010000012.1"/>
</dbReference>
<keyword evidence="3" id="KW-1185">Reference proteome</keyword>
<name>A0ABT7DLI6_9ACTN</name>
<feature type="region of interest" description="Disordered" evidence="1">
    <location>
        <begin position="719"/>
        <end position="739"/>
    </location>
</feature>
<dbReference type="InterPro" id="IPR011990">
    <property type="entry name" value="TPR-like_helical_dom_sf"/>
</dbReference>
<dbReference type="Proteomes" id="UP001232750">
    <property type="component" value="Unassembled WGS sequence"/>
</dbReference>
<sequence length="957" mass="102747">MRQAGEKDGVYTLTATASLLGAARRELPDAVPPLAPVELTPAVAGSPGAVPAPTPESAPVFGWITGACAAPNKGDHYIVKFLGKREFIILAYVDRFGRVFAQNFASVSPPAREPDLSFAFFADQDTPGVERGCVQVRTPEGDTREVTRYTCAHGRYTLEDSWYDFGPYGVDLSYDDAMARAFLAFVYRPKMAGGAEIPTRGLEFVHERLSADWLLPGLRSIIDDVRYAENDPVVHAPALARSLARWLSDAGLDELKAPAVPDDALRLVRTVRYANTYYVARESEGANVSRRTVWALESALNRFLLMEEAFGDRASLATDIDCARWEAYLLESAGTQPLPDASILGAPAGAEGGEWEVRCRLGAVLERLRLPVRVEAQMRANVAEGVVAFDMTVPDAALMPAWRWVDAPQQGWVPMGEAERDAQARRYAARVGLLLASVAFEASPQIQRVDVAARPLGAAAAHAGSGAAGDRKIDVKRGGEFPEDAHEPAFFLVTLTRAAYEASGQFRAAPQADPLALLAQCGAVWDLPAADPFALINALPATALRRELPEAQDAPLPPEAQEALGATRAADVRIVADAYRRRIGEGLADRIACAASATEAIRVVREEQDAAEKRGDDLTASACTRLMAALAEGSLDTEDQNAVVVCFLGEDRCLTALGRARTLAQRDPQEAVAVLMDAVAEAAALDGYVDGATTVFRSFDSYASRVLYNQALRAADGGEAAQAQTQASTRPADTSASAVPTLAERAQADAGRRVQLVPDSFYLCHLEIVSLLERSFERVDDALRYGQRAIELAPATAAGYRQLGRAYMLVGDMDNASAVLKECLRVATQVNDVSVAYYQLAYALWKAGEPRTGAACYLKSVMTAPVVALQAMAELKELVAETSIEALEREEVDGILREANIPLSPTDEVLDTLDAAAAAATDAGLFSVARNLLAQRLNHRSDDALVNVLRSLEVSSA</sequence>
<dbReference type="Pfam" id="PF13181">
    <property type="entry name" value="TPR_8"/>
    <property type="match status" value="1"/>
</dbReference>
<evidence type="ECO:0008006" key="4">
    <source>
        <dbReference type="Google" id="ProtNLM"/>
    </source>
</evidence>
<protein>
    <recommendedName>
        <fullName evidence="4">Tetratricopeptide repeat protein</fullName>
    </recommendedName>
</protein>
<organism evidence="2 3">
    <name type="scientific">Gordonibacter faecis</name>
    <dbReference type="NCBI Taxonomy" id="3047475"/>
    <lineage>
        <taxon>Bacteria</taxon>
        <taxon>Bacillati</taxon>
        <taxon>Actinomycetota</taxon>
        <taxon>Coriobacteriia</taxon>
        <taxon>Eggerthellales</taxon>
        <taxon>Eggerthellaceae</taxon>
        <taxon>Gordonibacter</taxon>
    </lineage>
</organism>
<dbReference type="Gene3D" id="1.25.40.10">
    <property type="entry name" value="Tetratricopeptide repeat domain"/>
    <property type="match status" value="1"/>
</dbReference>
<dbReference type="SMART" id="SM00028">
    <property type="entry name" value="TPR"/>
    <property type="match status" value="2"/>
</dbReference>
<feature type="compositionally biased region" description="Polar residues" evidence="1">
    <location>
        <begin position="722"/>
        <end position="738"/>
    </location>
</feature>
<evidence type="ECO:0000313" key="3">
    <source>
        <dbReference type="Proteomes" id="UP001232750"/>
    </source>
</evidence>
<dbReference type="InterPro" id="IPR019734">
    <property type="entry name" value="TPR_rpt"/>
</dbReference>
<evidence type="ECO:0000313" key="2">
    <source>
        <dbReference type="EMBL" id="MDJ1650395.1"/>
    </source>
</evidence>
<dbReference type="SUPFAM" id="SSF48452">
    <property type="entry name" value="TPR-like"/>
    <property type="match status" value="1"/>
</dbReference>